<feature type="non-terminal residue" evidence="5">
    <location>
        <position position="1"/>
    </location>
</feature>
<dbReference type="InterPro" id="IPR020617">
    <property type="entry name" value="Thiolase_C"/>
</dbReference>
<sequence>SREKADELSLNPLGKIISYAITACEPKKFATAPVQAVAKALRKAGLTLDDINLIEINEAFAAQVIAVTKALRMDVNKVNIHGGGVAIGHPTGMSGNRITLDVLNSLKECGGHYGLATICGNGGHGGAIVVEVASNDR</sequence>
<evidence type="ECO:0000259" key="4">
    <source>
        <dbReference type="Pfam" id="PF02803"/>
    </source>
</evidence>
<comment type="similarity">
    <text evidence="1">Belongs to the thiolase-like superfamily. Thiolase family.</text>
</comment>
<dbReference type="PANTHER" id="PTHR18919:SF107">
    <property type="entry name" value="ACETYL-COA ACETYLTRANSFERASE, CYTOSOLIC"/>
    <property type="match status" value="1"/>
</dbReference>
<feature type="domain" description="Thiolase C-terminal" evidence="4">
    <location>
        <begin position="11"/>
        <end position="131"/>
    </location>
</feature>
<gene>
    <name evidence="5" type="ORF">S12H4_19085</name>
</gene>
<organism evidence="5">
    <name type="scientific">marine sediment metagenome</name>
    <dbReference type="NCBI Taxonomy" id="412755"/>
    <lineage>
        <taxon>unclassified sequences</taxon>
        <taxon>metagenomes</taxon>
        <taxon>ecological metagenomes</taxon>
    </lineage>
</organism>
<dbReference type="GO" id="GO:0016747">
    <property type="term" value="F:acyltransferase activity, transferring groups other than amino-acyl groups"/>
    <property type="evidence" value="ECO:0007669"/>
    <property type="project" value="InterPro"/>
</dbReference>
<dbReference type="AlphaFoldDB" id="X1RKP6"/>
<accession>X1RKP6</accession>
<dbReference type="PROSITE" id="PS00737">
    <property type="entry name" value="THIOLASE_2"/>
    <property type="match status" value="1"/>
</dbReference>
<reference evidence="5" key="1">
    <citation type="journal article" date="2014" name="Front. Microbiol.">
        <title>High frequency of phylogenetically diverse reductive dehalogenase-homologous genes in deep subseafloor sedimentary metagenomes.</title>
        <authorList>
            <person name="Kawai M."/>
            <person name="Futagami T."/>
            <person name="Toyoda A."/>
            <person name="Takaki Y."/>
            <person name="Nishi S."/>
            <person name="Hori S."/>
            <person name="Arai W."/>
            <person name="Tsubouchi T."/>
            <person name="Morono Y."/>
            <person name="Uchiyama I."/>
            <person name="Ito T."/>
            <person name="Fujiyama A."/>
            <person name="Inagaki F."/>
            <person name="Takami H."/>
        </authorList>
    </citation>
    <scope>NUCLEOTIDE SEQUENCE</scope>
    <source>
        <strain evidence="5">Expedition CK06-06</strain>
    </source>
</reference>
<protein>
    <recommendedName>
        <fullName evidence="4">Thiolase C-terminal domain-containing protein</fullName>
    </recommendedName>
</protein>
<evidence type="ECO:0000313" key="5">
    <source>
        <dbReference type="EMBL" id="GAI81208.1"/>
    </source>
</evidence>
<evidence type="ECO:0000256" key="1">
    <source>
        <dbReference type="ARBA" id="ARBA00010982"/>
    </source>
</evidence>
<dbReference type="Gene3D" id="3.40.47.10">
    <property type="match status" value="2"/>
</dbReference>
<dbReference type="InterPro" id="IPR020613">
    <property type="entry name" value="Thiolase_CS"/>
</dbReference>
<proteinExistence type="inferred from homology"/>
<dbReference type="Pfam" id="PF02803">
    <property type="entry name" value="Thiolase_C"/>
    <property type="match status" value="1"/>
</dbReference>
<keyword evidence="2" id="KW-0808">Transferase</keyword>
<keyword evidence="3" id="KW-0012">Acyltransferase</keyword>
<evidence type="ECO:0000256" key="2">
    <source>
        <dbReference type="ARBA" id="ARBA00022679"/>
    </source>
</evidence>
<name>X1RKP6_9ZZZZ</name>
<evidence type="ECO:0000256" key="3">
    <source>
        <dbReference type="ARBA" id="ARBA00023315"/>
    </source>
</evidence>
<dbReference type="EMBL" id="BARW01009497">
    <property type="protein sequence ID" value="GAI81208.1"/>
    <property type="molecule type" value="Genomic_DNA"/>
</dbReference>
<dbReference type="PANTHER" id="PTHR18919">
    <property type="entry name" value="ACETYL-COA C-ACYLTRANSFERASE"/>
    <property type="match status" value="1"/>
</dbReference>
<dbReference type="InterPro" id="IPR016039">
    <property type="entry name" value="Thiolase-like"/>
</dbReference>
<comment type="caution">
    <text evidence="5">The sequence shown here is derived from an EMBL/GenBank/DDBJ whole genome shotgun (WGS) entry which is preliminary data.</text>
</comment>
<dbReference type="SUPFAM" id="SSF53901">
    <property type="entry name" value="Thiolase-like"/>
    <property type="match status" value="1"/>
</dbReference>